<sequence length="646" mass="71429">MSMPFNVCLLPQSHNSKKKSPLPNRPPVVDYDSEGDANIEEAGSAAQTPARKTSTGTPKYVVIPGHAKALDFECNVKVNNIIPSPDDEWLMRSDFSWTDEVLDPEVDTMLKLIDEGFRFRKDMFTGSVTAQDLYRIKVERQREKEAKENNDRDNADTHETNSPDQNSPLPIANIVADILKDQFGGLERRLIDAMSSRFEGMERNIEGSVVDGIMSMQTVVIKALSNHEHITRTAAPRRPIQPQTQPTPEGGGLSPRPHDNTESRMADDTIRDVLGDLGSPHNRGKDPVTSSGSVIGRRTSRHVASDGAPASSPEGVNLTTDPLQTDSAPADQTSEAFQDKRPEPEEETNEEGDRENVGASDPVQHVVRPEEANPANAEGRKSKRSRQRPAVYKDYQCDPKVPGGSKQPPSVECLYEKMVDNLNILGHIKIAPDVAVPTGEFLSIAQRTQPMTAQAPDGHRRQRMFLRYIHARNVNGAVRLVKTAVKDTSKIKFLDKKLCNPPVTTADRLYFPFNLDQKHWVGICVDTMEGTVYILDCNTSFKTESQMKKELNPIAFIFPYILRARDPTTPTSLLKPFSVVRCGGIAHNNNPLDAAITTVLLIKGHSAGRLHGCKAITPTVITDAAKLFVLSFFEYICDNAGLLKVE</sequence>
<evidence type="ECO:0000256" key="3">
    <source>
        <dbReference type="ARBA" id="ARBA00022801"/>
    </source>
</evidence>
<evidence type="ECO:0000256" key="1">
    <source>
        <dbReference type="ARBA" id="ARBA00005234"/>
    </source>
</evidence>
<keyword evidence="3" id="KW-0378">Hydrolase</keyword>
<feature type="region of interest" description="Disordered" evidence="4">
    <location>
        <begin position="140"/>
        <end position="169"/>
    </location>
</feature>
<reference evidence="6 7" key="1">
    <citation type="submission" date="2021-05" db="EMBL/GenBank/DDBJ databases">
        <title>Genome Assembly of Synthetic Allotetraploid Brassica napus Reveals Homoeologous Exchanges between Subgenomes.</title>
        <authorList>
            <person name="Davis J.T."/>
        </authorList>
    </citation>
    <scope>NUCLEOTIDE SEQUENCE [LARGE SCALE GENOMIC DNA]</scope>
    <source>
        <strain evidence="7">cv. Da-Ae</strain>
        <tissue evidence="6">Seedling</tissue>
    </source>
</reference>
<accession>A0ABQ8ABK0</accession>
<evidence type="ECO:0000259" key="5">
    <source>
        <dbReference type="Pfam" id="PF02902"/>
    </source>
</evidence>
<name>A0ABQ8ABK0_BRANA</name>
<dbReference type="EMBL" id="JAGKQM010000013">
    <property type="protein sequence ID" value="KAH0889657.1"/>
    <property type="molecule type" value="Genomic_DNA"/>
</dbReference>
<feature type="compositionally biased region" description="Polar residues" evidence="4">
    <location>
        <begin position="317"/>
        <end position="336"/>
    </location>
</feature>
<dbReference type="Proteomes" id="UP000824890">
    <property type="component" value="Unassembled WGS sequence"/>
</dbReference>
<organism evidence="6 7">
    <name type="scientific">Brassica napus</name>
    <name type="common">Rape</name>
    <dbReference type="NCBI Taxonomy" id="3708"/>
    <lineage>
        <taxon>Eukaryota</taxon>
        <taxon>Viridiplantae</taxon>
        <taxon>Streptophyta</taxon>
        <taxon>Embryophyta</taxon>
        <taxon>Tracheophyta</taxon>
        <taxon>Spermatophyta</taxon>
        <taxon>Magnoliopsida</taxon>
        <taxon>eudicotyledons</taxon>
        <taxon>Gunneridae</taxon>
        <taxon>Pentapetalae</taxon>
        <taxon>rosids</taxon>
        <taxon>malvids</taxon>
        <taxon>Brassicales</taxon>
        <taxon>Brassicaceae</taxon>
        <taxon>Brassiceae</taxon>
        <taxon>Brassica</taxon>
    </lineage>
</organism>
<feature type="compositionally biased region" description="Low complexity" evidence="4">
    <location>
        <begin position="236"/>
        <end position="248"/>
    </location>
</feature>
<feature type="compositionally biased region" description="Basic and acidic residues" evidence="4">
    <location>
        <begin position="140"/>
        <end position="161"/>
    </location>
</feature>
<dbReference type="InterPro" id="IPR038765">
    <property type="entry name" value="Papain-like_cys_pep_sf"/>
</dbReference>
<feature type="compositionally biased region" description="Basic and acidic residues" evidence="4">
    <location>
        <begin position="256"/>
        <end position="274"/>
    </location>
</feature>
<feature type="compositionally biased region" description="Acidic residues" evidence="4">
    <location>
        <begin position="344"/>
        <end position="353"/>
    </location>
</feature>
<proteinExistence type="inferred from homology"/>
<protein>
    <recommendedName>
        <fullName evidence="5">Ubiquitin-like protease family profile domain-containing protein</fullName>
    </recommendedName>
</protein>
<comment type="similarity">
    <text evidence="1">Belongs to the peptidase C48 family.</text>
</comment>
<evidence type="ECO:0000313" key="6">
    <source>
        <dbReference type="EMBL" id="KAH0889657.1"/>
    </source>
</evidence>
<keyword evidence="7" id="KW-1185">Reference proteome</keyword>
<feature type="domain" description="Ubiquitin-like protease family profile" evidence="5">
    <location>
        <begin position="501"/>
        <end position="612"/>
    </location>
</feature>
<keyword evidence="2" id="KW-0645">Protease</keyword>
<evidence type="ECO:0000256" key="2">
    <source>
        <dbReference type="ARBA" id="ARBA00022670"/>
    </source>
</evidence>
<dbReference type="Pfam" id="PF02902">
    <property type="entry name" value="Peptidase_C48"/>
    <property type="match status" value="1"/>
</dbReference>
<feature type="region of interest" description="Disordered" evidence="4">
    <location>
        <begin position="14"/>
        <end position="34"/>
    </location>
</feature>
<comment type="caution">
    <text evidence="6">The sequence shown here is derived from an EMBL/GenBank/DDBJ whole genome shotgun (WGS) entry which is preliminary data.</text>
</comment>
<feature type="region of interest" description="Disordered" evidence="4">
    <location>
        <begin position="231"/>
        <end position="408"/>
    </location>
</feature>
<evidence type="ECO:0000313" key="7">
    <source>
        <dbReference type="Proteomes" id="UP000824890"/>
    </source>
</evidence>
<gene>
    <name evidence="6" type="ORF">HID58_052086</name>
</gene>
<dbReference type="InterPro" id="IPR003653">
    <property type="entry name" value="Peptidase_C48_C"/>
</dbReference>
<evidence type="ECO:0000256" key="4">
    <source>
        <dbReference type="SAM" id="MobiDB-lite"/>
    </source>
</evidence>
<dbReference type="SUPFAM" id="SSF54001">
    <property type="entry name" value="Cysteine proteinases"/>
    <property type="match status" value="1"/>
</dbReference>